<dbReference type="RefSeq" id="WP_120260233.1">
    <property type="nucleotide sequence ID" value="NZ_RAPY01000003.1"/>
</dbReference>
<protein>
    <submittedName>
        <fullName evidence="1">Uncharacterized protein</fullName>
    </submittedName>
</protein>
<reference evidence="1 2" key="1">
    <citation type="submission" date="2018-09" db="EMBL/GenBank/DDBJ databases">
        <title>Genomic Encyclopedia of Type Strains, Phase III (KMG-III): the genomes of soil and plant-associated and newly described type strains.</title>
        <authorList>
            <person name="Whitman W."/>
        </authorList>
    </citation>
    <scope>NUCLEOTIDE SEQUENCE [LARGE SCALE GENOMIC DNA]</scope>
    <source>
        <strain evidence="1 2">CECT 7938</strain>
    </source>
</reference>
<gene>
    <name evidence="1" type="ORF">DFQ12_3493</name>
</gene>
<sequence>MAILHHGPNGPITGKFGSVNAYMLNGQNVARGPRKRRTSPPTEKELLNRRKQKVAGEFAKYNRPILDFGYQYQVKKGDRIGAFQLAQRHVFTETLELDVENKPFVNPEKLLVFAGNLPPLADCQIEKEDDMLHLKWTVDPIYDDHLFKVNLALINLDAPGDMKTAIAEVNKGSSSLRIPGLSLKKFDYHVYVCVWDTLLGEFSNSTYCGLV</sequence>
<dbReference type="EMBL" id="RAPY01000003">
    <property type="protein sequence ID" value="RKE49379.1"/>
    <property type="molecule type" value="Genomic_DNA"/>
</dbReference>
<dbReference type="Proteomes" id="UP000286246">
    <property type="component" value="Unassembled WGS sequence"/>
</dbReference>
<evidence type="ECO:0000313" key="1">
    <source>
        <dbReference type="EMBL" id="RKE49379.1"/>
    </source>
</evidence>
<evidence type="ECO:0000313" key="2">
    <source>
        <dbReference type="Proteomes" id="UP000286246"/>
    </source>
</evidence>
<comment type="caution">
    <text evidence="1">The sequence shown here is derived from an EMBL/GenBank/DDBJ whole genome shotgun (WGS) entry which is preliminary data.</text>
</comment>
<keyword evidence="2" id="KW-1185">Reference proteome</keyword>
<dbReference type="OrthoDB" id="648163at2"/>
<dbReference type="AlphaFoldDB" id="A0A420AXV5"/>
<organism evidence="1 2">
    <name type="scientific">Sphingobacterium detergens</name>
    <dbReference type="NCBI Taxonomy" id="1145106"/>
    <lineage>
        <taxon>Bacteria</taxon>
        <taxon>Pseudomonadati</taxon>
        <taxon>Bacteroidota</taxon>
        <taxon>Sphingobacteriia</taxon>
        <taxon>Sphingobacteriales</taxon>
        <taxon>Sphingobacteriaceae</taxon>
        <taxon>Sphingobacterium</taxon>
    </lineage>
</organism>
<accession>A0A420AXV5</accession>
<proteinExistence type="predicted"/>
<name>A0A420AXV5_SPHD1</name>